<evidence type="ECO:0000313" key="3">
    <source>
        <dbReference type="Proteomes" id="UP000076738"/>
    </source>
</evidence>
<name>A0A167LX46_CALVF</name>
<proteinExistence type="predicted"/>
<dbReference type="PROSITE" id="PS50181">
    <property type="entry name" value="FBOX"/>
    <property type="match status" value="1"/>
</dbReference>
<evidence type="ECO:0000259" key="1">
    <source>
        <dbReference type="PROSITE" id="PS50181"/>
    </source>
</evidence>
<dbReference type="AlphaFoldDB" id="A0A167LX46"/>
<dbReference type="SUPFAM" id="SSF81383">
    <property type="entry name" value="F-box domain"/>
    <property type="match status" value="1"/>
</dbReference>
<gene>
    <name evidence="2" type="ORF">CALVIDRAFT_537313</name>
</gene>
<organism evidence="2 3">
    <name type="scientific">Calocera viscosa (strain TUFC12733)</name>
    <dbReference type="NCBI Taxonomy" id="1330018"/>
    <lineage>
        <taxon>Eukaryota</taxon>
        <taxon>Fungi</taxon>
        <taxon>Dikarya</taxon>
        <taxon>Basidiomycota</taxon>
        <taxon>Agaricomycotina</taxon>
        <taxon>Dacrymycetes</taxon>
        <taxon>Dacrymycetales</taxon>
        <taxon>Dacrymycetaceae</taxon>
        <taxon>Calocera</taxon>
    </lineage>
</organism>
<dbReference type="OrthoDB" id="2322499at2759"/>
<dbReference type="Proteomes" id="UP000076738">
    <property type="component" value="Unassembled WGS sequence"/>
</dbReference>
<reference evidence="2 3" key="1">
    <citation type="journal article" date="2016" name="Mol. Biol. Evol.">
        <title>Comparative Genomics of Early-Diverging Mushroom-Forming Fungi Provides Insights into the Origins of Lignocellulose Decay Capabilities.</title>
        <authorList>
            <person name="Nagy L.G."/>
            <person name="Riley R."/>
            <person name="Tritt A."/>
            <person name="Adam C."/>
            <person name="Daum C."/>
            <person name="Floudas D."/>
            <person name="Sun H."/>
            <person name="Yadav J.S."/>
            <person name="Pangilinan J."/>
            <person name="Larsson K.H."/>
            <person name="Matsuura K."/>
            <person name="Barry K."/>
            <person name="Labutti K."/>
            <person name="Kuo R."/>
            <person name="Ohm R.A."/>
            <person name="Bhattacharya S.S."/>
            <person name="Shirouzu T."/>
            <person name="Yoshinaga Y."/>
            <person name="Martin F.M."/>
            <person name="Grigoriev I.V."/>
            <person name="Hibbett D.S."/>
        </authorList>
    </citation>
    <scope>NUCLEOTIDE SEQUENCE [LARGE SCALE GENOMIC DNA]</scope>
    <source>
        <strain evidence="2 3">TUFC12733</strain>
    </source>
</reference>
<evidence type="ECO:0000313" key="2">
    <source>
        <dbReference type="EMBL" id="KZO96120.1"/>
    </source>
</evidence>
<accession>A0A167LX46</accession>
<sequence length="556" mass="65344">MDASTSRGFKRPPRYNDLIDLILPPKRRKVDLSRYTSKHDEDTEDRPIATICGGAQQRKPKRVKGKTGKFAFILRAPTEIVLQIMSHLWPVDILNLSYADKELRAMLTAPENKFIWETARANVPGLPYLPPDFTEWAYAKFLWVNICDVCGARVYMKEEMAHVRVRLCAKCSEAYLLDLYMLRHRYIALHWDRAGLLPNDRHRYFEPGAQRLALRIDEMGEGPEFQKWEKDRRELVVEAAKHGYILERWIRETKQAAKDHVSALQSKRKETILDRLRSLGHDQRDMEAKEFLRHRLLNTSEEITDRNWPRLQKSLEQLLERIKSGRLEAEHQERNTNALKALYCDYWESLPNDVEKYTMPPVLDFMEFQSCKRLLVRCSTPGSDLCAAFLDALIEITREIQKFRANVREDLFFRWVDYEGSMSVMPWANALKNDFTRYRFLRRATTVFVCSQCGESQPIHYDSLFSYSFHPHCEQKGMQYPNLALKWSDIQRLLRAKLDPNEVMESIVKRAKLDTDTATIGDLDRLGAVFSRPNEDRPRGKIGWRELYDELMMLRT</sequence>
<dbReference type="InterPro" id="IPR036047">
    <property type="entry name" value="F-box-like_dom_sf"/>
</dbReference>
<dbReference type="InterPro" id="IPR001810">
    <property type="entry name" value="F-box_dom"/>
</dbReference>
<feature type="domain" description="F-box" evidence="1">
    <location>
        <begin position="70"/>
        <end position="119"/>
    </location>
</feature>
<protein>
    <recommendedName>
        <fullName evidence="1">F-box domain-containing protein</fullName>
    </recommendedName>
</protein>
<dbReference type="EMBL" id="KV417285">
    <property type="protein sequence ID" value="KZO96120.1"/>
    <property type="molecule type" value="Genomic_DNA"/>
</dbReference>
<keyword evidence="3" id="KW-1185">Reference proteome</keyword>
<dbReference type="STRING" id="1330018.A0A167LX46"/>